<dbReference type="AlphaFoldDB" id="A0A6M3MI97"/>
<evidence type="ECO:0000313" key="1">
    <source>
        <dbReference type="EMBL" id="QJB00866.1"/>
    </source>
</evidence>
<reference evidence="2" key="1">
    <citation type="submission" date="2020-03" db="EMBL/GenBank/DDBJ databases">
        <title>The deep terrestrial virosphere.</title>
        <authorList>
            <person name="Holmfeldt K."/>
            <person name="Nilsson E."/>
            <person name="Simone D."/>
            <person name="Lopez-Fernandez M."/>
            <person name="Wu X."/>
            <person name="de Brujin I."/>
            <person name="Lundin D."/>
            <person name="Andersson A."/>
            <person name="Bertilsson S."/>
            <person name="Dopson M."/>
        </authorList>
    </citation>
    <scope>NUCLEOTIDE SEQUENCE</scope>
    <source>
        <strain evidence="1">MM171A00157</strain>
        <strain evidence="2">MM171B00143</strain>
    </source>
</reference>
<sequence length="73" mass="7726">MKCSAANAGLNLAELTADARALINADKQACLIRWKVRDLKGPEKQRQGSVLLSAVPESARPAVVAALKARGSR</sequence>
<name>A0A6M3MI97_9ZZZZ</name>
<gene>
    <name evidence="1" type="ORF">MM171A00157_0035</name>
    <name evidence="2" type="ORF">MM171B00143_0070</name>
</gene>
<protein>
    <submittedName>
        <fullName evidence="2">Uncharacterized protein</fullName>
    </submittedName>
</protein>
<proteinExistence type="predicted"/>
<organism evidence="2">
    <name type="scientific">viral metagenome</name>
    <dbReference type="NCBI Taxonomy" id="1070528"/>
    <lineage>
        <taxon>unclassified sequences</taxon>
        <taxon>metagenomes</taxon>
        <taxon>organismal metagenomes</taxon>
    </lineage>
</organism>
<dbReference type="EMBL" id="MT143894">
    <property type="protein sequence ID" value="QJB05099.1"/>
    <property type="molecule type" value="Genomic_DNA"/>
</dbReference>
<dbReference type="EMBL" id="MT143702">
    <property type="protein sequence ID" value="QJB00866.1"/>
    <property type="molecule type" value="Genomic_DNA"/>
</dbReference>
<evidence type="ECO:0000313" key="2">
    <source>
        <dbReference type="EMBL" id="QJB05099.1"/>
    </source>
</evidence>
<accession>A0A6M3MI97</accession>